<dbReference type="InterPro" id="IPR023210">
    <property type="entry name" value="NADP_OxRdtase_dom"/>
</dbReference>
<feature type="binding site" evidence="2">
    <location>
        <position position="108"/>
    </location>
    <ligand>
        <name>substrate</name>
    </ligand>
</feature>
<dbReference type="CDD" id="cd19120">
    <property type="entry name" value="AKR_AKR3C2-3"/>
    <property type="match status" value="1"/>
</dbReference>
<dbReference type="OrthoDB" id="416253at2759"/>
<feature type="active site" description="Proton donor" evidence="1">
    <location>
        <position position="51"/>
    </location>
</feature>
<evidence type="ECO:0000313" key="5">
    <source>
        <dbReference type="EMBL" id="KAG1816812.1"/>
    </source>
</evidence>
<dbReference type="GeneID" id="64634147"/>
<proteinExistence type="predicted"/>
<dbReference type="PIRSF" id="PIRSF000097">
    <property type="entry name" value="AKR"/>
    <property type="match status" value="1"/>
</dbReference>
<evidence type="ECO:0000256" key="3">
    <source>
        <dbReference type="PIRSR" id="PIRSR000097-3"/>
    </source>
</evidence>
<keyword evidence="6" id="KW-1185">Reference proteome</keyword>
<dbReference type="Proteomes" id="UP000807769">
    <property type="component" value="Unassembled WGS sequence"/>
</dbReference>
<comment type="caution">
    <text evidence="5">The sequence shown here is derived from an EMBL/GenBank/DDBJ whole genome shotgun (WGS) entry which is preliminary data.</text>
</comment>
<reference evidence="5" key="1">
    <citation type="journal article" date="2020" name="New Phytol.">
        <title>Comparative genomics reveals dynamic genome evolution in host specialist ectomycorrhizal fungi.</title>
        <authorList>
            <person name="Lofgren L.A."/>
            <person name="Nguyen N.H."/>
            <person name="Vilgalys R."/>
            <person name="Ruytinx J."/>
            <person name="Liao H.L."/>
            <person name="Branco S."/>
            <person name="Kuo A."/>
            <person name="LaButti K."/>
            <person name="Lipzen A."/>
            <person name="Andreopoulos W."/>
            <person name="Pangilinan J."/>
            <person name="Riley R."/>
            <person name="Hundley H."/>
            <person name="Na H."/>
            <person name="Barry K."/>
            <person name="Grigoriev I.V."/>
            <person name="Stajich J.E."/>
            <person name="Kennedy P.G."/>
        </authorList>
    </citation>
    <scope>NUCLEOTIDE SEQUENCE</scope>
    <source>
        <strain evidence="5">MN1</strain>
    </source>
</reference>
<dbReference type="InterPro" id="IPR018170">
    <property type="entry name" value="Aldo/ket_reductase_CS"/>
</dbReference>
<dbReference type="GO" id="GO:0016652">
    <property type="term" value="F:oxidoreductase activity, acting on NAD(P)H as acceptor"/>
    <property type="evidence" value="ECO:0007669"/>
    <property type="project" value="InterPro"/>
</dbReference>
<evidence type="ECO:0000259" key="4">
    <source>
        <dbReference type="Pfam" id="PF00248"/>
    </source>
</evidence>
<organism evidence="5 6">
    <name type="scientific">Suillus subaureus</name>
    <dbReference type="NCBI Taxonomy" id="48587"/>
    <lineage>
        <taxon>Eukaryota</taxon>
        <taxon>Fungi</taxon>
        <taxon>Dikarya</taxon>
        <taxon>Basidiomycota</taxon>
        <taxon>Agaricomycotina</taxon>
        <taxon>Agaricomycetes</taxon>
        <taxon>Agaricomycetidae</taxon>
        <taxon>Boletales</taxon>
        <taxon>Suillineae</taxon>
        <taxon>Suillaceae</taxon>
        <taxon>Suillus</taxon>
    </lineage>
</organism>
<dbReference type="Pfam" id="PF00248">
    <property type="entry name" value="Aldo_ket_red"/>
    <property type="match status" value="1"/>
</dbReference>
<accession>A0A9P7EC08</accession>
<dbReference type="RefSeq" id="XP_041193372.1">
    <property type="nucleotide sequence ID" value="XM_041340131.1"/>
</dbReference>
<dbReference type="Gene3D" id="3.20.20.100">
    <property type="entry name" value="NADP-dependent oxidoreductase domain"/>
    <property type="match status" value="1"/>
</dbReference>
<dbReference type="PRINTS" id="PR00069">
    <property type="entry name" value="ALDKETRDTASE"/>
</dbReference>
<dbReference type="InterPro" id="IPR036812">
    <property type="entry name" value="NAD(P)_OxRdtase_dom_sf"/>
</dbReference>
<protein>
    <submittedName>
        <fullName evidence="5">NADP-dependent oxidoreductase domain-containing protein</fullName>
    </submittedName>
</protein>
<gene>
    <name evidence="5" type="ORF">BJ212DRAFT_1480662</name>
</gene>
<dbReference type="PROSITE" id="PS00062">
    <property type="entry name" value="ALDOKETO_REDUCTASE_2"/>
    <property type="match status" value="1"/>
</dbReference>
<name>A0A9P7EC08_9AGAM</name>
<sequence length="288" mass="31837">MTISTLTLNDGNQVPWIAFGTGTKLRQQDAQSPVENAIANGFTHLDGAQMYENEESLGIAIKASGTPRSALFVTTKLNQLQPNQTAKTALQVSLKKLGLEYVDLYLVHAPGHHTGQLKEVWKMMEECKRERLAKSIGVSNFGVAHLQEILEGAEFPPSVNQIEIHPYVWKSLQPVMALHKEHGIITSSYGGLTPLFRAPGGPLDPVIEKIRARLEFTRGQPVSLGQVLNKWLQSTVSWSSLSNSTSSKADRMREYLDTANVPELTAEEIESIENAGAQHYYKFLVLSD</sequence>
<evidence type="ECO:0000256" key="2">
    <source>
        <dbReference type="PIRSR" id="PIRSR000097-2"/>
    </source>
</evidence>
<dbReference type="AlphaFoldDB" id="A0A9P7EC08"/>
<evidence type="ECO:0000256" key="1">
    <source>
        <dbReference type="PIRSR" id="PIRSR000097-1"/>
    </source>
</evidence>
<dbReference type="EMBL" id="JABBWG010000015">
    <property type="protein sequence ID" value="KAG1816812.1"/>
    <property type="molecule type" value="Genomic_DNA"/>
</dbReference>
<feature type="site" description="Lowers pKa of active site Tyr" evidence="3">
    <location>
        <position position="76"/>
    </location>
</feature>
<dbReference type="InterPro" id="IPR020471">
    <property type="entry name" value="AKR"/>
</dbReference>
<dbReference type="PANTHER" id="PTHR11732">
    <property type="entry name" value="ALDO/KETO REDUCTASE"/>
    <property type="match status" value="1"/>
</dbReference>
<evidence type="ECO:0000313" key="6">
    <source>
        <dbReference type="Proteomes" id="UP000807769"/>
    </source>
</evidence>
<dbReference type="SUPFAM" id="SSF51430">
    <property type="entry name" value="NAD(P)-linked oxidoreductase"/>
    <property type="match status" value="1"/>
</dbReference>
<feature type="domain" description="NADP-dependent oxidoreductase" evidence="4">
    <location>
        <begin position="20"/>
        <end position="275"/>
    </location>
</feature>
<dbReference type="InterPro" id="IPR044494">
    <property type="entry name" value="AKR3C2/3"/>
</dbReference>